<sequence>MIRLYFTNGEQAAPAAIEYANLYPNRHHPNPNVIAGAVRRLRETGSVLPNHRDGGRPRRIRNLVMEDAIVAAVRNDPTLSTRSVARQLDVSHMSVHRVLKENEQYPYHYTKVQHLLPRDYQLRVNFADYYLNQIGPFTLPARLNSQEYLDFLRNDLPDMLVPAEIDLEDVALNRRAAIFMHDGAPAHSARIVRRYLDETFPQGWFGQGSVTPWPARSPDYNPCDFFLWGATKEKVFLHTNIETADEMEELVFRTIERIENNQIRRATQSVQRRAEACIEVGGTHFEHLL</sequence>
<proteinExistence type="predicted"/>
<dbReference type="Gene3D" id="3.30.420.10">
    <property type="entry name" value="Ribonuclease H-like superfamily/Ribonuclease H"/>
    <property type="match status" value="1"/>
</dbReference>
<dbReference type="InterPro" id="IPR032135">
    <property type="entry name" value="DUF4817"/>
</dbReference>
<keyword evidence="4" id="KW-1185">Reference proteome</keyword>
<dbReference type="STRING" id="67767.A0A0J7K8W1"/>
<dbReference type="SUPFAM" id="SSF46689">
    <property type="entry name" value="Homeodomain-like"/>
    <property type="match status" value="1"/>
</dbReference>
<comment type="subcellular location">
    <subcellularLocation>
        <location evidence="1">Nucleus</location>
    </subcellularLocation>
</comment>
<protein>
    <submittedName>
        <fullName evidence="3">Transposable element tc3 transposase</fullName>
    </submittedName>
</protein>
<evidence type="ECO:0000313" key="3">
    <source>
        <dbReference type="EMBL" id="KMQ86636.1"/>
    </source>
</evidence>
<gene>
    <name evidence="3" type="ORF">RF55_14330</name>
</gene>
<dbReference type="PANTHER" id="PTHR47326">
    <property type="entry name" value="TRANSPOSABLE ELEMENT TC3 TRANSPOSASE-LIKE PROTEIN"/>
    <property type="match status" value="1"/>
</dbReference>
<dbReference type="OrthoDB" id="7586520at2759"/>
<evidence type="ECO:0000256" key="1">
    <source>
        <dbReference type="ARBA" id="ARBA00004123"/>
    </source>
</evidence>
<comment type="caution">
    <text evidence="3">The sequence shown here is derived from an EMBL/GenBank/DDBJ whole genome shotgun (WGS) entry which is preliminary data.</text>
</comment>
<dbReference type="GO" id="GO:0005634">
    <property type="term" value="C:nucleus"/>
    <property type="evidence" value="ECO:0007669"/>
    <property type="project" value="UniProtKB-SubCell"/>
</dbReference>
<feature type="domain" description="DUF4817" evidence="2">
    <location>
        <begin position="1"/>
        <end position="47"/>
    </location>
</feature>
<evidence type="ECO:0000259" key="2">
    <source>
        <dbReference type="Pfam" id="PF16087"/>
    </source>
</evidence>
<dbReference type="InterPro" id="IPR036397">
    <property type="entry name" value="RNaseH_sf"/>
</dbReference>
<reference evidence="3 4" key="1">
    <citation type="submission" date="2015-04" db="EMBL/GenBank/DDBJ databases">
        <title>Lasius niger genome sequencing.</title>
        <authorList>
            <person name="Konorov E.A."/>
            <person name="Nikitin M.A."/>
            <person name="Kirill M.V."/>
            <person name="Chang P."/>
        </authorList>
    </citation>
    <scope>NUCLEOTIDE SEQUENCE [LARGE SCALE GENOMIC DNA]</scope>
    <source>
        <tissue evidence="3">Whole</tissue>
    </source>
</reference>
<organism evidence="3 4">
    <name type="scientific">Lasius niger</name>
    <name type="common">Black garden ant</name>
    <dbReference type="NCBI Taxonomy" id="67767"/>
    <lineage>
        <taxon>Eukaryota</taxon>
        <taxon>Metazoa</taxon>
        <taxon>Ecdysozoa</taxon>
        <taxon>Arthropoda</taxon>
        <taxon>Hexapoda</taxon>
        <taxon>Insecta</taxon>
        <taxon>Pterygota</taxon>
        <taxon>Neoptera</taxon>
        <taxon>Endopterygota</taxon>
        <taxon>Hymenoptera</taxon>
        <taxon>Apocrita</taxon>
        <taxon>Aculeata</taxon>
        <taxon>Formicoidea</taxon>
        <taxon>Formicidae</taxon>
        <taxon>Formicinae</taxon>
        <taxon>Lasius</taxon>
        <taxon>Lasius</taxon>
    </lineage>
</organism>
<dbReference type="AlphaFoldDB" id="A0A0J7K8W1"/>
<dbReference type="Proteomes" id="UP000036403">
    <property type="component" value="Unassembled WGS sequence"/>
</dbReference>
<dbReference type="EMBL" id="LBMM01011777">
    <property type="protein sequence ID" value="KMQ86636.1"/>
    <property type="molecule type" value="Genomic_DNA"/>
</dbReference>
<dbReference type="Pfam" id="PF16087">
    <property type="entry name" value="DUF4817"/>
    <property type="match status" value="1"/>
</dbReference>
<evidence type="ECO:0000313" key="4">
    <source>
        <dbReference type="Proteomes" id="UP000036403"/>
    </source>
</evidence>
<dbReference type="PANTHER" id="PTHR47326:SF1">
    <property type="entry name" value="HTH PSQ-TYPE DOMAIN-CONTAINING PROTEIN"/>
    <property type="match status" value="1"/>
</dbReference>
<dbReference type="PaxDb" id="67767-A0A0J7K8W1"/>
<name>A0A0J7K8W1_LASNI</name>
<dbReference type="GO" id="GO:0003676">
    <property type="term" value="F:nucleic acid binding"/>
    <property type="evidence" value="ECO:0007669"/>
    <property type="project" value="InterPro"/>
</dbReference>
<accession>A0A0J7K8W1</accession>
<dbReference type="InterPro" id="IPR009057">
    <property type="entry name" value="Homeodomain-like_sf"/>
</dbReference>